<reference evidence="2" key="1">
    <citation type="submission" date="2018-05" db="EMBL/GenBank/DDBJ databases">
        <authorList>
            <person name="Lanie J.A."/>
            <person name="Ng W.-L."/>
            <person name="Kazmierczak K.M."/>
            <person name="Andrzejewski T.M."/>
            <person name="Davidsen T.M."/>
            <person name="Wayne K.J."/>
            <person name="Tettelin H."/>
            <person name="Glass J.I."/>
            <person name="Rusch D."/>
            <person name="Podicherti R."/>
            <person name="Tsui H.-C.T."/>
            <person name="Winkler M.E."/>
        </authorList>
    </citation>
    <scope>NUCLEOTIDE SEQUENCE</scope>
</reference>
<evidence type="ECO:0000313" key="2">
    <source>
        <dbReference type="EMBL" id="SVE01929.1"/>
    </source>
</evidence>
<dbReference type="AlphaFoldDB" id="A0A383A2V6"/>
<gene>
    <name evidence="2" type="ORF">METZ01_LOCUS454783</name>
</gene>
<evidence type="ECO:0000256" key="1">
    <source>
        <dbReference type="SAM" id="MobiDB-lite"/>
    </source>
</evidence>
<sequence length="22" mass="2448">MRDAATWLADRGFGKPAPDRES</sequence>
<feature type="non-terminal residue" evidence="2">
    <location>
        <position position="22"/>
    </location>
</feature>
<organism evidence="2">
    <name type="scientific">marine metagenome</name>
    <dbReference type="NCBI Taxonomy" id="408172"/>
    <lineage>
        <taxon>unclassified sequences</taxon>
        <taxon>metagenomes</taxon>
        <taxon>ecological metagenomes</taxon>
    </lineage>
</organism>
<dbReference type="EMBL" id="UINC01188620">
    <property type="protein sequence ID" value="SVE01929.1"/>
    <property type="molecule type" value="Genomic_DNA"/>
</dbReference>
<accession>A0A383A2V6</accession>
<name>A0A383A2V6_9ZZZZ</name>
<protein>
    <submittedName>
        <fullName evidence="2">Uncharacterized protein</fullName>
    </submittedName>
</protein>
<proteinExistence type="predicted"/>
<feature type="region of interest" description="Disordered" evidence="1">
    <location>
        <begin position="1"/>
        <end position="22"/>
    </location>
</feature>